<protein>
    <recommendedName>
        <fullName evidence="7">Major facilitator superfamily (MFS) profile domain-containing protein</fullName>
    </recommendedName>
</protein>
<evidence type="ECO:0000256" key="3">
    <source>
        <dbReference type="ARBA" id="ARBA00022692"/>
    </source>
</evidence>
<feature type="transmembrane region" description="Helical" evidence="6">
    <location>
        <begin position="158"/>
        <end position="179"/>
    </location>
</feature>
<sequence>MKEIEPQLPEAHHVVFTPDQERRLWRKIDLRIVPIISLMYLCCSVDRGNIGNAKLEGMVTQLDLTGDRYNIALTTFFIPYMIFQVPANIVIHYVRPSRWLPILMLLWGLVMMLMGFVKTFSQLAAVRFCLGLAEAGFYPGVAYYLTMWYPKYKLQYRFALFFGTTAVAGAFSGLLAYGIAFMNDAGGLQGWSWIFIIEGLTTIVISFIGAIIFVDYPRTAKFLSIEERQFVEQQQLCDVEDAEEGTIVQHLWMTFTDWQVWALAIVLLSFETPAYGIMFFLPTILQTYPLTTFVLVSLHADP</sequence>
<dbReference type="InParanoid" id="A0A0C3A036"/>
<dbReference type="GO" id="GO:0016020">
    <property type="term" value="C:membrane"/>
    <property type="evidence" value="ECO:0007669"/>
    <property type="project" value="UniProtKB-SubCell"/>
</dbReference>
<dbReference type="PANTHER" id="PTHR43791">
    <property type="entry name" value="PERMEASE-RELATED"/>
    <property type="match status" value="1"/>
</dbReference>
<dbReference type="PANTHER" id="PTHR43791:SF18">
    <property type="entry name" value="NICOTINIC ACID TRANSPORTER TNA1, PUTATIVE (AFU_ORTHOLOGUE AFUA_3G03820)-RELATED"/>
    <property type="match status" value="1"/>
</dbReference>
<dbReference type="InterPro" id="IPR036259">
    <property type="entry name" value="MFS_trans_sf"/>
</dbReference>
<keyword evidence="9" id="KW-1185">Reference proteome</keyword>
<gene>
    <name evidence="8" type="ORF">SCLCIDRAFT_1210483</name>
</gene>
<dbReference type="STRING" id="1036808.A0A0C3A036"/>
<evidence type="ECO:0000256" key="1">
    <source>
        <dbReference type="ARBA" id="ARBA00004141"/>
    </source>
</evidence>
<proteinExistence type="predicted"/>
<dbReference type="HOGENOM" id="CLU_001265_0_2_1"/>
<dbReference type="EMBL" id="KN822014">
    <property type="protein sequence ID" value="KIM67023.1"/>
    <property type="molecule type" value="Genomic_DNA"/>
</dbReference>
<dbReference type="Gene3D" id="1.20.1250.20">
    <property type="entry name" value="MFS general substrate transporter like domains"/>
    <property type="match status" value="1"/>
</dbReference>
<feature type="transmembrane region" description="Helical" evidence="6">
    <location>
        <begin position="98"/>
        <end position="117"/>
    </location>
</feature>
<evidence type="ECO:0000256" key="5">
    <source>
        <dbReference type="ARBA" id="ARBA00023136"/>
    </source>
</evidence>
<feature type="transmembrane region" description="Helical" evidence="6">
    <location>
        <begin position="191"/>
        <end position="214"/>
    </location>
</feature>
<reference evidence="9" key="2">
    <citation type="submission" date="2015-01" db="EMBL/GenBank/DDBJ databases">
        <title>Evolutionary Origins and Diversification of the Mycorrhizal Mutualists.</title>
        <authorList>
            <consortium name="DOE Joint Genome Institute"/>
            <consortium name="Mycorrhizal Genomics Consortium"/>
            <person name="Kohler A."/>
            <person name="Kuo A."/>
            <person name="Nagy L.G."/>
            <person name="Floudas D."/>
            <person name="Copeland A."/>
            <person name="Barry K.W."/>
            <person name="Cichocki N."/>
            <person name="Veneault-Fourrey C."/>
            <person name="LaButti K."/>
            <person name="Lindquist E.A."/>
            <person name="Lipzen A."/>
            <person name="Lundell T."/>
            <person name="Morin E."/>
            <person name="Murat C."/>
            <person name="Riley R."/>
            <person name="Ohm R."/>
            <person name="Sun H."/>
            <person name="Tunlid A."/>
            <person name="Henrissat B."/>
            <person name="Grigoriev I.V."/>
            <person name="Hibbett D.S."/>
            <person name="Martin F."/>
        </authorList>
    </citation>
    <scope>NUCLEOTIDE SEQUENCE [LARGE SCALE GENOMIC DNA]</scope>
    <source>
        <strain evidence="9">Foug A</strain>
    </source>
</reference>
<reference evidence="8 9" key="1">
    <citation type="submission" date="2014-04" db="EMBL/GenBank/DDBJ databases">
        <authorList>
            <consortium name="DOE Joint Genome Institute"/>
            <person name="Kuo A."/>
            <person name="Kohler A."/>
            <person name="Nagy L.G."/>
            <person name="Floudas D."/>
            <person name="Copeland A."/>
            <person name="Barry K.W."/>
            <person name="Cichocki N."/>
            <person name="Veneault-Fourrey C."/>
            <person name="LaButti K."/>
            <person name="Lindquist E.A."/>
            <person name="Lipzen A."/>
            <person name="Lundell T."/>
            <person name="Morin E."/>
            <person name="Murat C."/>
            <person name="Sun H."/>
            <person name="Tunlid A."/>
            <person name="Henrissat B."/>
            <person name="Grigoriev I.V."/>
            <person name="Hibbett D.S."/>
            <person name="Martin F."/>
            <person name="Nordberg H.P."/>
            <person name="Cantor M.N."/>
            <person name="Hua S.X."/>
        </authorList>
    </citation>
    <scope>NUCLEOTIDE SEQUENCE [LARGE SCALE GENOMIC DNA]</scope>
    <source>
        <strain evidence="8 9">Foug A</strain>
    </source>
</reference>
<keyword evidence="4 6" id="KW-1133">Transmembrane helix</keyword>
<keyword evidence="3 6" id="KW-0812">Transmembrane</keyword>
<dbReference type="PROSITE" id="PS50850">
    <property type="entry name" value="MFS"/>
    <property type="match status" value="1"/>
</dbReference>
<feature type="transmembrane region" description="Helical" evidence="6">
    <location>
        <begin position="260"/>
        <end position="281"/>
    </location>
</feature>
<accession>A0A0C3A036</accession>
<evidence type="ECO:0000259" key="7">
    <source>
        <dbReference type="PROSITE" id="PS50850"/>
    </source>
</evidence>
<feature type="transmembrane region" description="Helical" evidence="6">
    <location>
        <begin position="70"/>
        <end position="91"/>
    </location>
</feature>
<keyword evidence="5 6" id="KW-0472">Membrane</keyword>
<feature type="domain" description="Major facilitator superfamily (MFS) profile" evidence="7">
    <location>
        <begin position="32"/>
        <end position="302"/>
    </location>
</feature>
<dbReference type="InterPro" id="IPR020846">
    <property type="entry name" value="MFS_dom"/>
</dbReference>
<keyword evidence="2" id="KW-0813">Transport</keyword>
<dbReference type="Proteomes" id="UP000053989">
    <property type="component" value="Unassembled WGS sequence"/>
</dbReference>
<dbReference type="FunFam" id="1.20.1250.20:FF:000034">
    <property type="entry name" value="MFS general substrate transporter"/>
    <property type="match status" value="1"/>
</dbReference>
<feature type="transmembrane region" description="Helical" evidence="6">
    <location>
        <begin position="123"/>
        <end position="146"/>
    </location>
</feature>
<dbReference type="GO" id="GO:0022857">
    <property type="term" value="F:transmembrane transporter activity"/>
    <property type="evidence" value="ECO:0007669"/>
    <property type="project" value="InterPro"/>
</dbReference>
<evidence type="ECO:0000256" key="2">
    <source>
        <dbReference type="ARBA" id="ARBA00022448"/>
    </source>
</evidence>
<dbReference type="SUPFAM" id="SSF103473">
    <property type="entry name" value="MFS general substrate transporter"/>
    <property type="match status" value="1"/>
</dbReference>
<evidence type="ECO:0000256" key="6">
    <source>
        <dbReference type="SAM" id="Phobius"/>
    </source>
</evidence>
<evidence type="ECO:0000313" key="8">
    <source>
        <dbReference type="EMBL" id="KIM67023.1"/>
    </source>
</evidence>
<comment type="subcellular location">
    <subcellularLocation>
        <location evidence="1">Membrane</location>
        <topology evidence="1">Multi-pass membrane protein</topology>
    </subcellularLocation>
</comment>
<evidence type="ECO:0000256" key="4">
    <source>
        <dbReference type="ARBA" id="ARBA00022989"/>
    </source>
</evidence>
<organism evidence="8 9">
    <name type="scientific">Scleroderma citrinum Foug A</name>
    <dbReference type="NCBI Taxonomy" id="1036808"/>
    <lineage>
        <taxon>Eukaryota</taxon>
        <taxon>Fungi</taxon>
        <taxon>Dikarya</taxon>
        <taxon>Basidiomycota</taxon>
        <taxon>Agaricomycotina</taxon>
        <taxon>Agaricomycetes</taxon>
        <taxon>Agaricomycetidae</taxon>
        <taxon>Boletales</taxon>
        <taxon>Sclerodermatineae</taxon>
        <taxon>Sclerodermataceae</taxon>
        <taxon>Scleroderma</taxon>
    </lineage>
</organism>
<dbReference type="OrthoDB" id="2682750at2759"/>
<dbReference type="InterPro" id="IPR011701">
    <property type="entry name" value="MFS"/>
</dbReference>
<dbReference type="Pfam" id="PF07690">
    <property type="entry name" value="MFS_1"/>
    <property type="match status" value="1"/>
</dbReference>
<name>A0A0C3A036_9AGAM</name>
<evidence type="ECO:0000313" key="9">
    <source>
        <dbReference type="Proteomes" id="UP000053989"/>
    </source>
</evidence>
<dbReference type="AlphaFoldDB" id="A0A0C3A036"/>